<dbReference type="Proteomes" id="UP000799440">
    <property type="component" value="Unassembled WGS sequence"/>
</dbReference>
<organism evidence="2 3">
    <name type="scientific">Sporormia fimetaria CBS 119925</name>
    <dbReference type="NCBI Taxonomy" id="1340428"/>
    <lineage>
        <taxon>Eukaryota</taxon>
        <taxon>Fungi</taxon>
        <taxon>Dikarya</taxon>
        <taxon>Ascomycota</taxon>
        <taxon>Pezizomycotina</taxon>
        <taxon>Dothideomycetes</taxon>
        <taxon>Pleosporomycetidae</taxon>
        <taxon>Pleosporales</taxon>
        <taxon>Sporormiaceae</taxon>
        <taxon>Sporormia</taxon>
    </lineage>
</organism>
<reference evidence="2" key="1">
    <citation type="journal article" date="2020" name="Stud. Mycol.">
        <title>101 Dothideomycetes genomes: a test case for predicting lifestyles and emergence of pathogens.</title>
        <authorList>
            <person name="Haridas S."/>
            <person name="Albert R."/>
            <person name="Binder M."/>
            <person name="Bloem J."/>
            <person name="Labutti K."/>
            <person name="Salamov A."/>
            <person name="Andreopoulos B."/>
            <person name="Baker S."/>
            <person name="Barry K."/>
            <person name="Bills G."/>
            <person name="Bluhm B."/>
            <person name="Cannon C."/>
            <person name="Castanera R."/>
            <person name="Culley D."/>
            <person name="Daum C."/>
            <person name="Ezra D."/>
            <person name="Gonzalez J."/>
            <person name="Henrissat B."/>
            <person name="Kuo A."/>
            <person name="Liang C."/>
            <person name="Lipzen A."/>
            <person name="Lutzoni F."/>
            <person name="Magnuson J."/>
            <person name="Mondo S."/>
            <person name="Nolan M."/>
            <person name="Ohm R."/>
            <person name="Pangilinan J."/>
            <person name="Park H.-J."/>
            <person name="Ramirez L."/>
            <person name="Alfaro M."/>
            <person name="Sun H."/>
            <person name="Tritt A."/>
            <person name="Yoshinaga Y."/>
            <person name="Zwiers L.-H."/>
            <person name="Turgeon B."/>
            <person name="Goodwin S."/>
            <person name="Spatafora J."/>
            <person name="Crous P."/>
            <person name="Grigoriev I."/>
        </authorList>
    </citation>
    <scope>NUCLEOTIDE SEQUENCE</scope>
    <source>
        <strain evidence="2">CBS 119925</strain>
    </source>
</reference>
<dbReference type="EMBL" id="MU006581">
    <property type="protein sequence ID" value="KAF2745726.1"/>
    <property type="molecule type" value="Genomic_DNA"/>
</dbReference>
<evidence type="ECO:0000313" key="2">
    <source>
        <dbReference type="EMBL" id="KAF2745726.1"/>
    </source>
</evidence>
<accession>A0A6A6V771</accession>
<gene>
    <name evidence="2" type="ORF">M011DRAFT_504598</name>
</gene>
<feature type="compositionally biased region" description="Low complexity" evidence="1">
    <location>
        <begin position="392"/>
        <end position="411"/>
    </location>
</feature>
<proteinExistence type="predicted"/>
<evidence type="ECO:0000256" key="1">
    <source>
        <dbReference type="SAM" id="MobiDB-lite"/>
    </source>
</evidence>
<protein>
    <submittedName>
        <fullName evidence="2">Uncharacterized protein</fullName>
    </submittedName>
</protein>
<dbReference type="AlphaFoldDB" id="A0A6A6V771"/>
<feature type="region of interest" description="Disordered" evidence="1">
    <location>
        <begin position="390"/>
        <end position="411"/>
    </location>
</feature>
<sequence length="736" mass="79547">MSGSDTVKPPSMEDKAKAALSSMKLASETVRSAIASAIPVASNQILTVSVPGTIIDYSEFVWKSEETIRPPLAVRVAEARLVDGMIPLHKFTSGKTGKSVARSYLSTLDLMVPLEASVSGVIGGDPTAVVEERLRVVRNRYDKAMDYLKSADDAPGSEGRSKLGTYVLKQSVWAQAVADYNKAQNDALAANKPPAHATKEQVKESREMFMRWIQEQGRDYKNTIQAKYMDWVVHGYKFMIDFNFGIVDISSGMKRIENSKEAFRNLTLIAEDGVSEYSSVNLTPRNWASIVQDKVVNWGINNATPSPTEIRAEIRRMKNLLASHETLLLGLEEQALFPVISQEEVGEEEKALRTAYADVYANVEAENAKQVPRTTGRAQPANALTSFRSKAARGGKAAPAGAASAAEPPALKAGENPFKKLVEAQQQWNDASLSRNKNTVRSNVETESKTAQNWLKKKIGQLTAEIEDLEKQLGGGGEAQLMPPTVYNQEGIAISEDDMKVNPDAELVGKKAPEVPSFWTRVSCKASASSNEKFTSTTESASAVAAKVGFGLFSASGGASHSSSAANAMSSMANLDVEVSMDCMVVEIDRPWLHGELFIDAELDSGMFDISPGEASLKAMYDKGETPKGEYQQFSSYPTAFVVASDVELSFSGDTTQLESAVSASSTAANLSVGYGPFSISGSHKQSKSKSKTKMESTATGCRIKIQAPQIIGWVQTLMPQLPKPKSGHSTMVGLW</sequence>
<evidence type="ECO:0000313" key="3">
    <source>
        <dbReference type="Proteomes" id="UP000799440"/>
    </source>
</evidence>
<keyword evidence="3" id="KW-1185">Reference proteome</keyword>
<name>A0A6A6V771_9PLEO</name>
<dbReference type="OrthoDB" id="3261350at2759"/>